<keyword evidence="4" id="KW-1185">Reference proteome</keyword>
<evidence type="ECO:0000313" key="3">
    <source>
        <dbReference type="EMBL" id="MBA8956269.1"/>
    </source>
</evidence>
<dbReference type="Gene3D" id="3.30.428.10">
    <property type="entry name" value="HIT-like"/>
    <property type="match status" value="1"/>
</dbReference>
<dbReference type="EMBL" id="JACJIA010000015">
    <property type="protein sequence ID" value="MBA8956269.1"/>
    <property type="molecule type" value="Genomic_DNA"/>
</dbReference>
<proteinExistence type="predicted"/>
<evidence type="ECO:0000259" key="2">
    <source>
        <dbReference type="Pfam" id="PF04677"/>
    </source>
</evidence>
<dbReference type="SUPFAM" id="SSF54197">
    <property type="entry name" value="HIT-like"/>
    <property type="match status" value="1"/>
</dbReference>
<dbReference type="Proteomes" id="UP000572680">
    <property type="component" value="Unassembled WGS sequence"/>
</dbReference>
<dbReference type="GO" id="GO:0016787">
    <property type="term" value="F:hydrolase activity"/>
    <property type="evidence" value="ECO:0007669"/>
    <property type="project" value="UniProtKB-KW"/>
</dbReference>
<accession>A0A7W3LXQ9</accession>
<dbReference type="AlphaFoldDB" id="A0A7W3LXQ9"/>
<dbReference type="InterPro" id="IPR006768">
    <property type="entry name" value="Cwf19-like_C_dom-1"/>
</dbReference>
<feature type="region of interest" description="Disordered" evidence="1">
    <location>
        <begin position="223"/>
        <end position="244"/>
    </location>
</feature>
<dbReference type="Pfam" id="PF04677">
    <property type="entry name" value="CwfJ_C_1"/>
    <property type="match status" value="1"/>
</dbReference>
<keyword evidence="3" id="KW-0378">Hydrolase</keyword>
<organism evidence="3 4">
    <name type="scientific">Actinomadura namibiensis</name>
    <dbReference type="NCBI Taxonomy" id="182080"/>
    <lineage>
        <taxon>Bacteria</taxon>
        <taxon>Bacillati</taxon>
        <taxon>Actinomycetota</taxon>
        <taxon>Actinomycetes</taxon>
        <taxon>Streptosporangiales</taxon>
        <taxon>Thermomonosporaceae</taxon>
        <taxon>Actinomadura</taxon>
    </lineage>
</organism>
<dbReference type="RefSeq" id="WP_182848205.1">
    <property type="nucleotide sequence ID" value="NZ_BAAALP010000069.1"/>
</dbReference>
<name>A0A7W3LXQ9_ACTNM</name>
<sequence length="244" mass="26561">MEVRDNDGRAGADCVLCPPLRFRLNAMVDLPGADGVLAADDRLFLMPDLAPLAEGHLLLVTAEHHACAGTFDPGLWARARRWRDHVAGLYLAAYGSADLVLFEHGPGSPQGGGACIDHAHWHLVPGTAGVRAVLEGRGLRGETGSHDALRERHRAGRSYLLVEEDDTATVHPGDGVPGQFLRWAVTTALYGPGTWRWQETFGLPESRARFRRTLETLRPLCAGRPEPVARPELVGQPERADSHQ</sequence>
<reference evidence="3 4" key="1">
    <citation type="submission" date="2020-08" db="EMBL/GenBank/DDBJ databases">
        <title>Genomic Encyclopedia of Type Strains, Phase IV (KMG-IV): sequencing the most valuable type-strain genomes for metagenomic binning, comparative biology and taxonomic classification.</title>
        <authorList>
            <person name="Goeker M."/>
        </authorList>
    </citation>
    <scope>NUCLEOTIDE SEQUENCE [LARGE SCALE GENOMIC DNA]</scope>
    <source>
        <strain evidence="3 4">DSM 44197</strain>
    </source>
</reference>
<evidence type="ECO:0000256" key="1">
    <source>
        <dbReference type="SAM" id="MobiDB-lite"/>
    </source>
</evidence>
<feature type="domain" description="Cwf19-like C-terminal" evidence="2">
    <location>
        <begin position="45"/>
        <end position="125"/>
    </location>
</feature>
<gene>
    <name evidence="3" type="ORF">HNR61_007951</name>
</gene>
<protein>
    <submittedName>
        <fullName evidence="3">Diadenosine tetraphosphate (Ap4A) HIT family hydrolase</fullName>
    </submittedName>
</protein>
<dbReference type="InterPro" id="IPR036265">
    <property type="entry name" value="HIT-like_sf"/>
</dbReference>
<evidence type="ECO:0000313" key="4">
    <source>
        <dbReference type="Proteomes" id="UP000572680"/>
    </source>
</evidence>
<comment type="caution">
    <text evidence="3">The sequence shown here is derived from an EMBL/GenBank/DDBJ whole genome shotgun (WGS) entry which is preliminary data.</text>
</comment>